<dbReference type="EMBL" id="LAZR01000332">
    <property type="protein sequence ID" value="KKN74062.1"/>
    <property type="molecule type" value="Genomic_DNA"/>
</dbReference>
<name>A0A0F9TGN3_9ZZZZ</name>
<sequence>MTNRRAKPKKVVRAAQPPPETITMSIIIPPDAPPFVEGPLNDPIRAYGILKIGEKLLDAYYDALREKMKNEEPRIILPTTH</sequence>
<reference evidence="1" key="1">
    <citation type="journal article" date="2015" name="Nature">
        <title>Complex archaea that bridge the gap between prokaryotes and eukaryotes.</title>
        <authorList>
            <person name="Spang A."/>
            <person name="Saw J.H."/>
            <person name="Jorgensen S.L."/>
            <person name="Zaremba-Niedzwiedzka K."/>
            <person name="Martijn J."/>
            <person name="Lind A.E."/>
            <person name="van Eijk R."/>
            <person name="Schleper C."/>
            <person name="Guy L."/>
            <person name="Ettema T.J."/>
        </authorList>
    </citation>
    <scope>NUCLEOTIDE SEQUENCE</scope>
</reference>
<organism evidence="1">
    <name type="scientific">marine sediment metagenome</name>
    <dbReference type="NCBI Taxonomy" id="412755"/>
    <lineage>
        <taxon>unclassified sequences</taxon>
        <taxon>metagenomes</taxon>
        <taxon>ecological metagenomes</taxon>
    </lineage>
</organism>
<protein>
    <submittedName>
        <fullName evidence="1">Uncharacterized protein</fullName>
    </submittedName>
</protein>
<proteinExistence type="predicted"/>
<gene>
    <name evidence="1" type="ORF">LCGC14_0394020</name>
</gene>
<dbReference type="AlphaFoldDB" id="A0A0F9TGN3"/>
<accession>A0A0F9TGN3</accession>
<evidence type="ECO:0000313" key="1">
    <source>
        <dbReference type="EMBL" id="KKN74062.1"/>
    </source>
</evidence>
<comment type="caution">
    <text evidence="1">The sequence shown here is derived from an EMBL/GenBank/DDBJ whole genome shotgun (WGS) entry which is preliminary data.</text>
</comment>